<gene>
    <name evidence="1" type="ORF">LCL61_28350</name>
</gene>
<protein>
    <submittedName>
        <fullName evidence="1">Uncharacterized protein</fullName>
    </submittedName>
</protein>
<accession>A0ACD5BJA9</accession>
<evidence type="ECO:0000313" key="2">
    <source>
        <dbReference type="Proteomes" id="UP001456344"/>
    </source>
</evidence>
<proteinExistence type="predicted"/>
<reference evidence="1" key="1">
    <citation type="submission" date="2023-10" db="EMBL/GenBank/DDBJ databases">
        <title>Whole genome sequencing of actinobacterial strain Amycolatopsis sp. (BCA-696) identifies the underlying plant growth-promoting genes.</title>
        <authorList>
            <person name="Gandham P."/>
            <person name="Vadla N."/>
            <person name="Saji A."/>
            <person name="Srinivas V."/>
            <person name="Ruperao P."/>
            <person name="Selvanayagam S."/>
            <person name="Saxena R.K."/>
            <person name="Rathore A."/>
            <person name="Gopalakrishnan S."/>
            <person name="Thakur V."/>
        </authorList>
    </citation>
    <scope>NUCLEOTIDE SEQUENCE</scope>
    <source>
        <strain evidence="1">BCA-696</strain>
    </source>
</reference>
<keyword evidence="2" id="KW-1185">Reference proteome</keyword>
<organism evidence="1 2">
    <name type="scientific">Amycolatopsis coloradensis</name>
    <dbReference type="NCBI Taxonomy" id="76021"/>
    <lineage>
        <taxon>Bacteria</taxon>
        <taxon>Bacillati</taxon>
        <taxon>Actinomycetota</taxon>
        <taxon>Actinomycetes</taxon>
        <taxon>Pseudonocardiales</taxon>
        <taxon>Pseudonocardiaceae</taxon>
        <taxon>Amycolatopsis</taxon>
    </lineage>
</organism>
<evidence type="ECO:0000313" key="1">
    <source>
        <dbReference type="EMBL" id="WYW19461.1"/>
    </source>
</evidence>
<sequence length="169" mass="18710">MHPHPAHCGDCDRDQHTWGPAATEPERDVTAWTVRLTRRHCVCRCHCGKGETTVAARARHPDPPTAYLPLAGSLDPDREQLVMLAPTVPRHRLPAAALLAADLRPYRTPPLPLARRVLSFAEAQHARRPLPIPDQAVMARVLKKLRQLPTTGAKHPPPTRPEPDPEPPS</sequence>
<dbReference type="EMBL" id="CP150484">
    <property type="protein sequence ID" value="WYW19461.1"/>
    <property type="molecule type" value="Genomic_DNA"/>
</dbReference>
<dbReference type="Proteomes" id="UP001456344">
    <property type="component" value="Chromosome"/>
</dbReference>
<name>A0ACD5BJA9_9PSEU</name>